<dbReference type="InterPro" id="IPR036770">
    <property type="entry name" value="Ankyrin_rpt-contain_sf"/>
</dbReference>
<evidence type="ECO:0000256" key="2">
    <source>
        <dbReference type="ARBA" id="ARBA00023043"/>
    </source>
</evidence>
<dbReference type="EMBL" id="AJIL01000211">
    <property type="protein sequence ID" value="KNE91282.1"/>
    <property type="molecule type" value="Genomic_DNA"/>
</dbReference>
<dbReference type="PROSITE" id="PS50297">
    <property type="entry name" value="ANK_REP_REGION"/>
    <property type="match status" value="1"/>
</dbReference>
<evidence type="ECO:0000256" key="3">
    <source>
        <dbReference type="PROSITE-ProRule" id="PRU00023"/>
    </source>
</evidence>
<reference evidence="5" key="1">
    <citation type="submission" date="2014-03" db="EMBL/GenBank/DDBJ databases">
        <title>Cloning and expression analysis of gamma-glutamylcysteines synthetase in perennial ryegrass.</title>
        <authorList>
            <person name="Wei S."/>
            <person name="Sun Z."/>
        </authorList>
    </citation>
    <scope>NUCLEOTIDE SEQUENCE</scope>
    <source>
        <strain evidence="5">Race PST-78</strain>
    </source>
</reference>
<dbReference type="Pfam" id="PF12796">
    <property type="entry name" value="Ank_2"/>
    <property type="match status" value="1"/>
</dbReference>
<protein>
    <submittedName>
        <fullName evidence="5">Uncharacterized protein</fullName>
    </submittedName>
</protein>
<name>A0A0L0UW56_9BASI</name>
<organism evidence="5 6">
    <name type="scientific">Puccinia striiformis f. sp. tritici PST-78</name>
    <dbReference type="NCBI Taxonomy" id="1165861"/>
    <lineage>
        <taxon>Eukaryota</taxon>
        <taxon>Fungi</taxon>
        <taxon>Dikarya</taxon>
        <taxon>Basidiomycota</taxon>
        <taxon>Pucciniomycotina</taxon>
        <taxon>Pucciniomycetes</taxon>
        <taxon>Pucciniales</taxon>
        <taxon>Pucciniaceae</taxon>
        <taxon>Puccinia</taxon>
    </lineage>
</organism>
<accession>A0A0L0UW56</accession>
<dbReference type="AlphaFoldDB" id="A0A0L0UW56"/>
<keyword evidence="1" id="KW-0677">Repeat</keyword>
<reference evidence="6" key="2">
    <citation type="submission" date="2014-03" db="EMBL/GenBank/DDBJ databases">
        <title>The Genome Sequence of Puccinia striiformis f. sp. tritici PST-78.</title>
        <authorList>
            <consortium name="The Broad Institute Genome Sequencing Platform"/>
            <person name="Cuomo C."/>
            <person name="Hulbert S."/>
            <person name="Chen X."/>
            <person name="Walker B."/>
            <person name="Young S.K."/>
            <person name="Zeng Q."/>
            <person name="Gargeya S."/>
            <person name="Fitzgerald M."/>
            <person name="Haas B."/>
            <person name="Abouelleil A."/>
            <person name="Alvarado L."/>
            <person name="Arachchi H.M."/>
            <person name="Berlin A.M."/>
            <person name="Chapman S.B."/>
            <person name="Goldberg J."/>
            <person name="Griggs A."/>
            <person name="Gujja S."/>
            <person name="Hansen M."/>
            <person name="Howarth C."/>
            <person name="Imamovic A."/>
            <person name="Larimer J."/>
            <person name="McCowan C."/>
            <person name="Montmayeur A."/>
            <person name="Murphy C."/>
            <person name="Neiman D."/>
            <person name="Pearson M."/>
            <person name="Priest M."/>
            <person name="Roberts A."/>
            <person name="Saif S."/>
            <person name="Shea T."/>
            <person name="Sisk P."/>
            <person name="Sykes S."/>
            <person name="Wortman J."/>
            <person name="Nusbaum C."/>
            <person name="Birren B."/>
        </authorList>
    </citation>
    <scope>NUCLEOTIDE SEQUENCE [LARGE SCALE GENOMIC DNA]</scope>
    <source>
        <strain evidence="6">race PST-78</strain>
    </source>
</reference>
<dbReference type="PROSITE" id="PS50088">
    <property type="entry name" value="ANK_REPEAT"/>
    <property type="match status" value="2"/>
</dbReference>
<feature type="region of interest" description="Disordered" evidence="4">
    <location>
        <begin position="129"/>
        <end position="148"/>
    </location>
</feature>
<feature type="repeat" description="ANK" evidence="3">
    <location>
        <begin position="45"/>
        <end position="78"/>
    </location>
</feature>
<dbReference type="PANTHER" id="PTHR24189:SF50">
    <property type="entry name" value="ANKYRIN REPEAT AND SOCS BOX PROTEIN 2"/>
    <property type="match status" value="1"/>
</dbReference>
<gene>
    <name evidence="5" type="ORF">PSTG_15306</name>
</gene>
<feature type="compositionally biased region" description="Acidic residues" evidence="4">
    <location>
        <begin position="163"/>
        <end position="187"/>
    </location>
</feature>
<dbReference type="PANTHER" id="PTHR24189">
    <property type="entry name" value="MYOTROPHIN"/>
    <property type="match status" value="1"/>
</dbReference>
<dbReference type="EMBL" id="AJIL01000211">
    <property type="protein sequence ID" value="KNE91283.1"/>
    <property type="molecule type" value="Genomic_DNA"/>
</dbReference>
<proteinExistence type="predicted"/>
<dbReference type="SMART" id="SM00248">
    <property type="entry name" value="ANK"/>
    <property type="match status" value="2"/>
</dbReference>
<dbReference type="STRING" id="1165861.A0A0L0UW56"/>
<dbReference type="InterPro" id="IPR002110">
    <property type="entry name" value="Ankyrin_rpt"/>
</dbReference>
<dbReference type="SUPFAM" id="SSF48403">
    <property type="entry name" value="Ankyrin repeat"/>
    <property type="match status" value="1"/>
</dbReference>
<comment type="caution">
    <text evidence="5">The sequence shown here is derived from an EMBL/GenBank/DDBJ whole genome shotgun (WGS) entry which is preliminary data.</text>
</comment>
<evidence type="ECO:0000256" key="1">
    <source>
        <dbReference type="ARBA" id="ARBA00022737"/>
    </source>
</evidence>
<keyword evidence="6" id="KW-1185">Reference proteome</keyword>
<sequence length="187" mass="20523">MADAENSQGAGANERLLSAAKQNSEELFKEVEAEGGYDINYQDNTGNTALHYAIMRQSPHVMELILEHEGADVDLRNKEGKTPLLCAIEIEHPVFMFEITKSLLEAGADTRLRDIKTKESVSELLTKRIRNRRTPQEGAPGNGKEEMDLCQMIREAEASQQIDDGDIASDDDGSGDGVVDDDDVASD</sequence>
<evidence type="ECO:0000256" key="4">
    <source>
        <dbReference type="SAM" id="MobiDB-lite"/>
    </source>
</evidence>
<keyword evidence="2 3" id="KW-0040">ANK repeat</keyword>
<feature type="repeat" description="ANK" evidence="3">
    <location>
        <begin position="79"/>
        <end position="115"/>
    </location>
</feature>
<dbReference type="OrthoDB" id="9995210at2759"/>
<evidence type="ECO:0000313" key="5">
    <source>
        <dbReference type="EMBL" id="KNE91283.1"/>
    </source>
</evidence>
<feature type="region of interest" description="Disordered" evidence="4">
    <location>
        <begin position="153"/>
        <end position="187"/>
    </location>
</feature>
<dbReference type="Gene3D" id="1.25.40.20">
    <property type="entry name" value="Ankyrin repeat-containing domain"/>
    <property type="match status" value="1"/>
</dbReference>
<dbReference type="InterPro" id="IPR050745">
    <property type="entry name" value="Multifunctional_regulatory"/>
</dbReference>
<evidence type="ECO:0000313" key="6">
    <source>
        <dbReference type="Proteomes" id="UP000054564"/>
    </source>
</evidence>
<dbReference type="Proteomes" id="UP000054564">
    <property type="component" value="Unassembled WGS sequence"/>
</dbReference>